<keyword evidence="2" id="KW-0812">Transmembrane</keyword>
<keyword evidence="2" id="KW-0472">Membrane</keyword>
<reference evidence="3" key="1">
    <citation type="submission" date="2020-04" db="EMBL/GenBank/DDBJ databases">
        <authorList>
            <person name="Zhang T."/>
        </authorList>
    </citation>
    <scope>NUCLEOTIDE SEQUENCE</scope>
    <source>
        <strain evidence="3">HKST-UBA01</strain>
    </source>
</reference>
<organism evidence="3 4">
    <name type="scientific">Eiseniibacteriota bacterium</name>
    <dbReference type="NCBI Taxonomy" id="2212470"/>
    <lineage>
        <taxon>Bacteria</taxon>
        <taxon>Candidatus Eiseniibacteriota</taxon>
    </lineage>
</organism>
<evidence type="ECO:0000256" key="2">
    <source>
        <dbReference type="SAM" id="Phobius"/>
    </source>
</evidence>
<evidence type="ECO:0000313" key="4">
    <source>
        <dbReference type="Proteomes" id="UP000697710"/>
    </source>
</evidence>
<sequence length="127" mass="14052">MALPLPASRPEPEHSAPRPRARRGSTPVQDSSPRHVAPLLWGLLILSIAFLGLVQIYVKRVERAAMPSADMFSELPIVLAEGPLSPVSRSVLELRWEPVDGAAFYHLRVLTDRNDPVLDPVEVWSTT</sequence>
<dbReference type="Proteomes" id="UP000697710">
    <property type="component" value="Unassembled WGS sequence"/>
</dbReference>
<protein>
    <submittedName>
        <fullName evidence="3">Uncharacterized protein</fullName>
    </submittedName>
</protein>
<evidence type="ECO:0000313" key="3">
    <source>
        <dbReference type="EMBL" id="MCA9730004.1"/>
    </source>
</evidence>
<dbReference type="EMBL" id="JAGQHR010000938">
    <property type="protein sequence ID" value="MCA9730004.1"/>
    <property type="molecule type" value="Genomic_DNA"/>
</dbReference>
<feature type="non-terminal residue" evidence="3">
    <location>
        <position position="127"/>
    </location>
</feature>
<dbReference type="AlphaFoldDB" id="A0A956RSS2"/>
<proteinExistence type="predicted"/>
<reference evidence="3" key="2">
    <citation type="journal article" date="2021" name="Microbiome">
        <title>Successional dynamics and alternative stable states in a saline activated sludge microbial community over 9 years.</title>
        <authorList>
            <person name="Wang Y."/>
            <person name="Ye J."/>
            <person name="Ju F."/>
            <person name="Liu L."/>
            <person name="Boyd J.A."/>
            <person name="Deng Y."/>
            <person name="Parks D.H."/>
            <person name="Jiang X."/>
            <person name="Yin X."/>
            <person name="Woodcroft B.J."/>
            <person name="Tyson G.W."/>
            <person name="Hugenholtz P."/>
            <person name="Polz M.F."/>
            <person name="Zhang T."/>
        </authorList>
    </citation>
    <scope>NUCLEOTIDE SEQUENCE</scope>
    <source>
        <strain evidence="3">HKST-UBA01</strain>
    </source>
</reference>
<feature type="transmembrane region" description="Helical" evidence="2">
    <location>
        <begin position="39"/>
        <end position="58"/>
    </location>
</feature>
<comment type="caution">
    <text evidence="3">The sequence shown here is derived from an EMBL/GenBank/DDBJ whole genome shotgun (WGS) entry which is preliminary data.</text>
</comment>
<name>A0A956RSS2_UNCEI</name>
<keyword evidence="2" id="KW-1133">Transmembrane helix</keyword>
<accession>A0A956RSS2</accession>
<evidence type="ECO:0000256" key="1">
    <source>
        <dbReference type="SAM" id="MobiDB-lite"/>
    </source>
</evidence>
<feature type="region of interest" description="Disordered" evidence="1">
    <location>
        <begin position="1"/>
        <end position="33"/>
    </location>
</feature>
<gene>
    <name evidence="3" type="ORF">KC729_20130</name>
</gene>